<protein>
    <submittedName>
        <fullName evidence="4">TetR/AcrR family transcriptional regulator</fullName>
    </submittedName>
</protein>
<evidence type="ECO:0000313" key="4">
    <source>
        <dbReference type="EMBL" id="RJX38015.1"/>
    </source>
</evidence>
<accession>A0A3A6PCE4</accession>
<evidence type="ECO:0000256" key="1">
    <source>
        <dbReference type="ARBA" id="ARBA00023125"/>
    </source>
</evidence>
<dbReference type="PROSITE" id="PS50977">
    <property type="entry name" value="HTH_TETR_2"/>
    <property type="match status" value="1"/>
</dbReference>
<evidence type="ECO:0000256" key="2">
    <source>
        <dbReference type="PROSITE-ProRule" id="PRU00335"/>
    </source>
</evidence>
<feature type="domain" description="HTH tetR-type" evidence="3">
    <location>
        <begin position="1"/>
        <end position="47"/>
    </location>
</feature>
<organism evidence="4 5">
    <name type="scientific">Paenibacillus pinisoli</name>
    <dbReference type="NCBI Taxonomy" id="1276110"/>
    <lineage>
        <taxon>Bacteria</taxon>
        <taxon>Bacillati</taxon>
        <taxon>Bacillota</taxon>
        <taxon>Bacilli</taxon>
        <taxon>Bacillales</taxon>
        <taxon>Paenibacillaceae</taxon>
        <taxon>Paenibacillus</taxon>
    </lineage>
</organism>
<dbReference type="SUPFAM" id="SSF46689">
    <property type="entry name" value="Homeodomain-like"/>
    <property type="match status" value="1"/>
</dbReference>
<reference evidence="4 5" key="1">
    <citation type="submission" date="2018-09" db="EMBL/GenBank/DDBJ databases">
        <title>Paenibacillus aracenensis nov. sp. isolated from a cave in southern Spain.</title>
        <authorList>
            <person name="Jurado V."/>
            <person name="Gutierrez-Patricio S."/>
            <person name="Gonzalez-Pimentel J.L."/>
            <person name="Miller A.Z."/>
            <person name="Laiz L."/>
            <person name="Saiz-Jimenez C."/>
        </authorList>
    </citation>
    <scope>NUCLEOTIDE SEQUENCE [LARGE SCALE GENOMIC DNA]</scope>
    <source>
        <strain evidence="4 5">JCM 19203</strain>
    </source>
</reference>
<dbReference type="GO" id="GO:0003677">
    <property type="term" value="F:DNA binding"/>
    <property type="evidence" value="ECO:0007669"/>
    <property type="project" value="UniProtKB-UniRule"/>
</dbReference>
<keyword evidence="1 2" id="KW-0238">DNA-binding</keyword>
<feature type="DNA-binding region" description="H-T-H motif" evidence="2">
    <location>
        <begin position="10"/>
        <end position="29"/>
    </location>
</feature>
<dbReference type="Proteomes" id="UP000267798">
    <property type="component" value="Unassembled WGS sequence"/>
</dbReference>
<comment type="caution">
    <text evidence="4">The sequence shown here is derived from an EMBL/GenBank/DDBJ whole genome shotgun (WGS) entry which is preliminary data.</text>
</comment>
<dbReference type="Gene3D" id="1.10.357.10">
    <property type="entry name" value="Tetracycline Repressor, domain 2"/>
    <property type="match status" value="1"/>
</dbReference>
<gene>
    <name evidence="4" type="ORF">D3P09_18215</name>
</gene>
<dbReference type="InterPro" id="IPR001647">
    <property type="entry name" value="HTH_TetR"/>
</dbReference>
<dbReference type="AlphaFoldDB" id="A0A3A6PCE4"/>
<evidence type="ECO:0000259" key="3">
    <source>
        <dbReference type="PROSITE" id="PS50977"/>
    </source>
</evidence>
<keyword evidence="5" id="KW-1185">Reference proteome</keyword>
<dbReference type="InterPro" id="IPR009057">
    <property type="entry name" value="Homeodomain-like_sf"/>
</dbReference>
<proteinExistence type="predicted"/>
<dbReference type="Pfam" id="PF00440">
    <property type="entry name" value="TetR_N"/>
    <property type="match status" value="1"/>
</dbReference>
<name>A0A3A6PCE4_9BACL</name>
<dbReference type="EMBL" id="QXQB01000004">
    <property type="protein sequence ID" value="RJX38015.1"/>
    <property type="molecule type" value="Genomic_DNA"/>
</dbReference>
<evidence type="ECO:0000313" key="5">
    <source>
        <dbReference type="Proteomes" id="UP000267798"/>
    </source>
</evidence>
<dbReference type="OrthoDB" id="9810250at2"/>
<sequence>METKAYSDIKVTEIAKKSGLARQTIYRNYGDKDDILYDYLCHQFDFFDDRIKGRQLAGADVLVAFFEMWREFLPASLLYNIQLSDRKIRQIIYRSLEYYVQEKYTPYFMSPQASIGDMHYYVFRSLSSSLHGILIEWSLQHYAQSAEQIGKLTYQLTDSIRQYCMEHAAT</sequence>